<name>A0A0N9HRM3_9PSEU</name>
<reference evidence="1 2" key="1">
    <citation type="submission" date="2015-07" db="EMBL/GenBank/DDBJ databases">
        <title>Genome sequencing of Kibdelosporangium phytohabitans.</title>
        <authorList>
            <person name="Qin S."/>
            <person name="Xing K."/>
        </authorList>
    </citation>
    <scope>NUCLEOTIDE SEQUENCE [LARGE SCALE GENOMIC DNA]</scope>
    <source>
        <strain evidence="1 2">KLBMP1111</strain>
    </source>
</reference>
<keyword evidence="2" id="KW-1185">Reference proteome</keyword>
<accession>A0A0N9HRM3</accession>
<dbReference type="RefSeq" id="WP_054287754.1">
    <property type="nucleotide sequence ID" value="NZ_CP012752.1"/>
</dbReference>
<dbReference type="STRING" id="860235.AOZ06_01510"/>
<gene>
    <name evidence="1" type="ORF">AOZ06_01510</name>
</gene>
<dbReference type="KEGG" id="kphy:AOZ06_01510"/>
<dbReference type="AlphaFoldDB" id="A0A0N9HRM3"/>
<evidence type="ECO:0000313" key="1">
    <source>
        <dbReference type="EMBL" id="ALG05774.1"/>
    </source>
</evidence>
<evidence type="ECO:0000313" key="2">
    <source>
        <dbReference type="Proteomes" id="UP000063699"/>
    </source>
</evidence>
<proteinExistence type="predicted"/>
<dbReference type="OrthoDB" id="3686201at2"/>
<dbReference type="EMBL" id="CP012752">
    <property type="protein sequence ID" value="ALG05774.1"/>
    <property type="molecule type" value="Genomic_DNA"/>
</dbReference>
<sequence length="185" mass="20743">MTVTRPFGLNERYDRDEASDGVSRYGAYLAQKRKLFLDFDDCLTADRLAFAAAAWEIAQSPIMSPPYVLAHPRIQSAVPRWDEEYRLAIEVVVAMPNLWPLPAQYRYRALGWREDSVWGGFEDPRDAGRLTVLPSLLVRVPVTAGDVMDPVYESGIPTVDAARGSVLAMCHLLNPVLASVLEQHR</sequence>
<dbReference type="Proteomes" id="UP000063699">
    <property type="component" value="Chromosome"/>
</dbReference>
<organism evidence="1 2">
    <name type="scientific">Kibdelosporangium phytohabitans</name>
    <dbReference type="NCBI Taxonomy" id="860235"/>
    <lineage>
        <taxon>Bacteria</taxon>
        <taxon>Bacillati</taxon>
        <taxon>Actinomycetota</taxon>
        <taxon>Actinomycetes</taxon>
        <taxon>Pseudonocardiales</taxon>
        <taxon>Pseudonocardiaceae</taxon>
        <taxon>Kibdelosporangium</taxon>
    </lineage>
</organism>
<protein>
    <submittedName>
        <fullName evidence="1">Uncharacterized protein</fullName>
    </submittedName>
</protein>